<keyword evidence="2" id="KW-1185">Reference proteome</keyword>
<gene>
    <name evidence="1" type="ORF">MBCUT_05400</name>
</gene>
<evidence type="ECO:0000313" key="1">
    <source>
        <dbReference type="EMBL" id="KZX16821.1"/>
    </source>
</evidence>
<sequence>MEDIIEFFQNHVLGKVLYTTDSQYEIESRDYHGIYSDQISFSNFKFNDSYFSFNTILNSKELIYKLGSTNEEVELIKNYNNVLVFHSELQELLSTKEIIGSFELISGTFKNFPPVPIVNELHDFRLKKGILSWTHKQLLLDGDVKDNGNESLSYNSNNKFYLKDNKLHLKYGALPAHFYPNSHRKLINRNNNSYLVAKEK</sequence>
<protein>
    <submittedName>
        <fullName evidence="1">Uncharacterized protein</fullName>
    </submittedName>
</protein>
<reference evidence="1 2" key="1">
    <citation type="submission" date="2016-04" db="EMBL/GenBank/DDBJ databases">
        <title>Genome sequence of Methanobrevibacter cuticularis DSM 11139.</title>
        <authorList>
            <person name="Poehlein A."/>
            <person name="Seedorf H."/>
            <person name="Daniel R."/>
        </authorList>
    </citation>
    <scope>NUCLEOTIDE SEQUENCE [LARGE SCALE GENOMIC DNA]</scope>
    <source>
        <strain evidence="1 2">DSM 11139</strain>
    </source>
</reference>
<dbReference type="EMBL" id="LWMW01000086">
    <property type="protein sequence ID" value="KZX16821.1"/>
    <property type="molecule type" value="Genomic_DNA"/>
</dbReference>
<dbReference type="AlphaFoldDB" id="A0A166EMR4"/>
<comment type="caution">
    <text evidence="1">The sequence shown here is derived from an EMBL/GenBank/DDBJ whole genome shotgun (WGS) entry which is preliminary data.</text>
</comment>
<organism evidence="1 2">
    <name type="scientific">Methanobrevibacter cuticularis</name>
    <dbReference type="NCBI Taxonomy" id="47311"/>
    <lineage>
        <taxon>Archaea</taxon>
        <taxon>Methanobacteriati</taxon>
        <taxon>Methanobacteriota</taxon>
        <taxon>Methanomada group</taxon>
        <taxon>Methanobacteria</taxon>
        <taxon>Methanobacteriales</taxon>
        <taxon>Methanobacteriaceae</taxon>
        <taxon>Methanobrevibacter</taxon>
    </lineage>
</organism>
<dbReference type="PATRIC" id="fig|47311.3.peg.620"/>
<name>A0A166EMR4_9EURY</name>
<proteinExistence type="predicted"/>
<accession>A0A166EMR4</accession>
<dbReference type="RefSeq" id="WP_067258655.1">
    <property type="nucleotide sequence ID" value="NZ_LWMW01000086.1"/>
</dbReference>
<dbReference type="Proteomes" id="UP000077275">
    <property type="component" value="Unassembled WGS sequence"/>
</dbReference>
<evidence type="ECO:0000313" key="2">
    <source>
        <dbReference type="Proteomes" id="UP000077275"/>
    </source>
</evidence>